<comment type="caution">
    <text evidence="2">The sequence shown here is derived from an EMBL/GenBank/DDBJ whole genome shotgun (WGS) entry which is preliminary data.</text>
</comment>
<protein>
    <submittedName>
        <fullName evidence="2">DinB family protein</fullName>
    </submittedName>
</protein>
<reference evidence="2" key="1">
    <citation type="submission" date="2019-10" db="EMBL/GenBank/DDBJ databases">
        <title>Draft genome sequence of Panacibacter sp. KCS-6.</title>
        <authorList>
            <person name="Yim K.J."/>
        </authorList>
    </citation>
    <scope>NUCLEOTIDE SEQUENCE</scope>
    <source>
        <strain evidence="2">KCS-6</strain>
    </source>
</reference>
<name>A0A8J8JUN5_9BACT</name>
<evidence type="ECO:0000313" key="2">
    <source>
        <dbReference type="EMBL" id="NNV55759.1"/>
    </source>
</evidence>
<evidence type="ECO:0000259" key="1">
    <source>
        <dbReference type="Pfam" id="PF12867"/>
    </source>
</evidence>
<dbReference type="Gene3D" id="1.20.120.450">
    <property type="entry name" value="dinb family like domain"/>
    <property type="match status" value="1"/>
</dbReference>
<proteinExistence type="predicted"/>
<organism evidence="2 3">
    <name type="scientific">Limnovirga soli</name>
    <dbReference type="NCBI Taxonomy" id="2656915"/>
    <lineage>
        <taxon>Bacteria</taxon>
        <taxon>Pseudomonadati</taxon>
        <taxon>Bacteroidota</taxon>
        <taxon>Chitinophagia</taxon>
        <taxon>Chitinophagales</taxon>
        <taxon>Chitinophagaceae</taxon>
        <taxon>Limnovirga</taxon>
    </lineage>
</organism>
<gene>
    <name evidence="2" type="ORF">GD597_09835</name>
</gene>
<accession>A0A8J8JUN5</accession>
<dbReference type="EMBL" id="WHPF01000006">
    <property type="protein sequence ID" value="NNV55759.1"/>
    <property type="molecule type" value="Genomic_DNA"/>
</dbReference>
<sequence>MIPAFYGLEEILNNVPQKLAGISDELATVKPLPQKWSKKEILGHLIDSAANNHQRFVRMQSSDFIQFPTYQQENWVSVQQWQSRSWTDIINLWLLYNQHILHIFKYIPAHSLQNTVQLGEGIYTLAFISDDYVSHLQHHLQQIIDL</sequence>
<dbReference type="SUPFAM" id="SSF109854">
    <property type="entry name" value="DinB/YfiT-like putative metalloenzymes"/>
    <property type="match status" value="1"/>
</dbReference>
<feature type="domain" description="DinB-like" evidence="1">
    <location>
        <begin position="12"/>
        <end position="143"/>
    </location>
</feature>
<dbReference type="AlphaFoldDB" id="A0A8J8JUN5"/>
<evidence type="ECO:0000313" key="3">
    <source>
        <dbReference type="Proteomes" id="UP000598971"/>
    </source>
</evidence>
<dbReference type="InterPro" id="IPR024775">
    <property type="entry name" value="DinB-like"/>
</dbReference>
<dbReference type="InterPro" id="IPR034660">
    <property type="entry name" value="DinB/YfiT-like"/>
</dbReference>
<keyword evidence="3" id="KW-1185">Reference proteome</keyword>
<dbReference type="Proteomes" id="UP000598971">
    <property type="component" value="Unassembled WGS sequence"/>
</dbReference>
<dbReference type="RefSeq" id="WP_171607689.1">
    <property type="nucleotide sequence ID" value="NZ_WHPF01000006.1"/>
</dbReference>
<dbReference type="Pfam" id="PF12867">
    <property type="entry name" value="DinB_2"/>
    <property type="match status" value="1"/>
</dbReference>